<dbReference type="SUPFAM" id="SSF53244">
    <property type="entry name" value="MurD-like peptide ligases, peptide-binding domain"/>
    <property type="match status" value="1"/>
</dbReference>
<evidence type="ECO:0000256" key="5">
    <source>
        <dbReference type="ARBA" id="ARBA00022840"/>
    </source>
</evidence>
<dbReference type="STRING" id="679897.HMU10020"/>
<dbReference type="SUPFAM" id="SSF53623">
    <property type="entry name" value="MurD-like peptide ligases, catalytic domain"/>
    <property type="match status" value="1"/>
</dbReference>
<organism evidence="8 9">
    <name type="scientific">Helicobacter mustelae (strain ATCC 43772 / CCUG 25715 / CIP 103759 / LMG 18044 / NCTC 12198 / R85-136P)</name>
    <name type="common">Campylobacter mustelae</name>
    <dbReference type="NCBI Taxonomy" id="679897"/>
    <lineage>
        <taxon>Bacteria</taxon>
        <taxon>Pseudomonadati</taxon>
        <taxon>Campylobacterota</taxon>
        <taxon>Epsilonproteobacteria</taxon>
        <taxon>Campylobacterales</taxon>
        <taxon>Helicobacteraceae</taxon>
        <taxon>Helicobacter</taxon>
    </lineage>
</organism>
<keyword evidence="6" id="KW-0460">Magnesium</keyword>
<dbReference type="GO" id="GO:0004326">
    <property type="term" value="F:tetrahydrofolylpolyglutamate synthase activity"/>
    <property type="evidence" value="ECO:0007669"/>
    <property type="project" value="InterPro"/>
</dbReference>
<dbReference type="GO" id="GO:0046654">
    <property type="term" value="P:tetrahydrofolate biosynthetic process"/>
    <property type="evidence" value="ECO:0007669"/>
    <property type="project" value="UniProtKB-UniPathway"/>
</dbReference>
<gene>
    <name evidence="8" type="primary">folC</name>
    <name evidence="8" type="ordered locus">HMU10020</name>
</gene>
<evidence type="ECO:0000256" key="1">
    <source>
        <dbReference type="ARBA" id="ARBA00008276"/>
    </source>
</evidence>
<dbReference type="KEGG" id="hms:HMU10020"/>
<dbReference type="eggNOG" id="COG0285">
    <property type="taxonomic scope" value="Bacteria"/>
</dbReference>
<sequence length="399" mass="44526">MGMSFSAFLEQKGGEYAGFDPNRAKRLYKQLSANLSLPPHAIQILGTNGKGSTGRFLAQALQSAGKSTLHFTSPHLLDISERFYKNGACVCHEALDAAQEFLQGFDFLQEASYFEYVTFAALFLAQDVEYLIMEAGIGGEFDATSCLDYELNIFTSISTDHQELLGESIAEIAATKLRAMGRRALLAKQNHKEVLSIAKEIATQKNAELFLAESCDWDFLDSFSLANPSAADVMAVTHQTTSQNFTTPPLVSFLRENLHTACCALRLLGFAPPNFPMQLDLRARFEKIAPNIILDVGHNEDASLQIAQILRGEKIHLIYNSYAQKNVRPILLNLRENIELLEILPIKHPRILQQSILEEILKELEIPYQIFAKILPQKNYLVFGSFSVVEAFLRGGYAK</sequence>
<dbReference type="InterPro" id="IPR036615">
    <property type="entry name" value="Mur_ligase_C_dom_sf"/>
</dbReference>
<evidence type="ECO:0000256" key="3">
    <source>
        <dbReference type="ARBA" id="ARBA00022723"/>
    </source>
</evidence>
<evidence type="ECO:0000256" key="2">
    <source>
        <dbReference type="ARBA" id="ARBA00022598"/>
    </source>
</evidence>
<dbReference type="AlphaFoldDB" id="D3UID6"/>
<dbReference type="InterPro" id="IPR036565">
    <property type="entry name" value="Mur-like_cat_sf"/>
</dbReference>
<dbReference type="EMBL" id="FN555004">
    <property type="protein sequence ID" value="CBG40259.1"/>
    <property type="molecule type" value="Genomic_DNA"/>
</dbReference>
<keyword evidence="2 8" id="KW-0436">Ligase</keyword>
<dbReference type="UniPathway" id="UPA00077">
    <property type="reaction ID" value="UER00157"/>
</dbReference>
<dbReference type="InterPro" id="IPR001645">
    <property type="entry name" value="Folylpolyglutamate_synth"/>
</dbReference>
<accession>D3UID6</accession>
<dbReference type="PANTHER" id="PTHR11136">
    <property type="entry name" value="FOLYLPOLYGLUTAMATE SYNTHASE-RELATED"/>
    <property type="match status" value="1"/>
</dbReference>
<name>D3UID6_HELM1</name>
<feature type="domain" description="Mur ligase central" evidence="7">
    <location>
        <begin position="46"/>
        <end position="178"/>
    </location>
</feature>
<dbReference type="PANTHER" id="PTHR11136:SF0">
    <property type="entry name" value="DIHYDROFOLATE SYNTHETASE-RELATED"/>
    <property type="match status" value="1"/>
</dbReference>
<evidence type="ECO:0000313" key="8">
    <source>
        <dbReference type="EMBL" id="CBG40259.1"/>
    </source>
</evidence>
<dbReference type="GO" id="GO:0046872">
    <property type="term" value="F:metal ion binding"/>
    <property type="evidence" value="ECO:0007669"/>
    <property type="project" value="UniProtKB-KW"/>
</dbReference>
<dbReference type="InterPro" id="IPR013221">
    <property type="entry name" value="Mur_ligase_cen"/>
</dbReference>
<dbReference type="Pfam" id="PF08245">
    <property type="entry name" value="Mur_ligase_M"/>
    <property type="match status" value="1"/>
</dbReference>
<keyword evidence="5" id="KW-0067">ATP-binding</keyword>
<keyword evidence="3" id="KW-0479">Metal-binding</keyword>
<evidence type="ECO:0000256" key="4">
    <source>
        <dbReference type="ARBA" id="ARBA00022741"/>
    </source>
</evidence>
<dbReference type="GO" id="GO:0008841">
    <property type="term" value="F:dihydrofolate synthase activity"/>
    <property type="evidence" value="ECO:0007669"/>
    <property type="project" value="UniProtKB-EC"/>
</dbReference>
<dbReference type="GO" id="GO:0005737">
    <property type="term" value="C:cytoplasm"/>
    <property type="evidence" value="ECO:0007669"/>
    <property type="project" value="TreeGrafter"/>
</dbReference>
<evidence type="ECO:0000256" key="6">
    <source>
        <dbReference type="ARBA" id="ARBA00022842"/>
    </source>
</evidence>
<dbReference type="Gene3D" id="3.90.190.20">
    <property type="entry name" value="Mur ligase, C-terminal domain"/>
    <property type="match status" value="1"/>
</dbReference>
<dbReference type="NCBIfam" id="TIGR01499">
    <property type="entry name" value="folC"/>
    <property type="match status" value="1"/>
</dbReference>
<protein>
    <submittedName>
        <fullName evidence="8">Folylpolyglutamate synthase/dihydrofolate synthase</fullName>
        <ecNumber evidence="8">6.3.2.12</ecNumber>
    </submittedName>
</protein>
<keyword evidence="4" id="KW-0547">Nucleotide-binding</keyword>
<evidence type="ECO:0000313" key="9">
    <source>
        <dbReference type="Proteomes" id="UP000001522"/>
    </source>
</evidence>
<dbReference type="GO" id="GO:0005524">
    <property type="term" value="F:ATP binding"/>
    <property type="evidence" value="ECO:0007669"/>
    <property type="project" value="UniProtKB-KW"/>
</dbReference>
<dbReference type="Proteomes" id="UP000001522">
    <property type="component" value="Chromosome"/>
</dbReference>
<proteinExistence type="inferred from homology"/>
<reference evidence="8 9" key="1">
    <citation type="journal article" date="2010" name="BMC Genomics">
        <title>Comparative genomics and proteomics of Helicobacter mustelae, an ulcerogenic and carcinogenic gastric pathogen.</title>
        <authorList>
            <person name="O'Toole P.W."/>
            <person name="Snelling W.J."/>
            <person name="Canchaya C."/>
            <person name="Forde B.M."/>
            <person name="Hardie K.R."/>
            <person name="Josenhans C."/>
            <person name="Graham R.L.J."/>
            <person name="McMullan G."/>
            <person name="Parkhill J."/>
            <person name="Belda E."/>
            <person name="Bentley S.D."/>
        </authorList>
    </citation>
    <scope>NUCLEOTIDE SEQUENCE [LARGE SCALE GENOMIC DNA]</scope>
    <source>
        <strain evidence="9">ATCC 43772 / LMG 18044 / NCTC 12198 / 12198</strain>
    </source>
</reference>
<keyword evidence="9" id="KW-1185">Reference proteome</keyword>
<dbReference type="Gene3D" id="3.40.1190.10">
    <property type="entry name" value="Mur-like, catalytic domain"/>
    <property type="match status" value="1"/>
</dbReference>
<dbReference type="EC" id="6.3.2.12" evidence="8"/>
<comment type="similarity">
    <text evidence="1">Belongs to the folylpolyglutamate synthase family.</text>
</comment>
<evidence type="ECO:0000259" key="7">
    <source>
        <dbReference type="Pfam" id="PF08245"/>
    </source>
</evidence>
<dbReference type="HOGENOM" id="CLU_015869_1_1_7"/>